<keyword evidence="1 7" id="KW-0813">Transport</keyword>
<comment type="subunit">
    <text evidence="7">Part of the nuclear pore complex (NPC).</text>
</comment>
<evidence type="ECO:0000313" key="8">
    <source>
        <dbReference type="EMBL" id="TFK38561.1"/>
    </source>
</evidence>
<accession>A0A5C3MBQ0</accession>
<dbReference type="GO" id="GO:0017056">
    <property type="term" value="F:structural constituent of nuclear pore"/>
    <property type="evidence" value="ECO:0007669"/>
    <property type="project" value="UniProtKB-UniRule"/>
</dbReference>
<dbReference type="STRING" id="68775.A0A5C3MBQ0"/>
<gene>
    <name evidence="8" type="ORF">BDQ12DRAFT_698689</name>
</gene>
<comment type="subcellular location">
    <subcellularLocation>
        <location evidence="7">Nucleus</location>
        <location evidence="7">Nuclear pore complex</location>
    </subcellularLocation>
    <subcellularLocation>
        <location evidence="7">Nucleus membrane</location>
    </subcellularLocation>
</comment>
<evidence type="ECO:0000256" key="1">
    <source>
        <dbReference type="ARBA" id="ARBA00022448"/>
    </source>
</evidence>
<dbReference type="InterPro" id="IPR007252">
    <property type="entry name" value="Nup84/Nup107"/>
</dbReference>
<protein>
    <recommendedName>
        <fullName evidence="7">Nuclear pore complex protein</fullName>
    </recommendedName>
</protein>
<dbReference type="GO" id="GO:0031965">
    <property type="term" value="C:nuclear membrane"/>
    <property type="evidence" value="ECO:0007669"/>
    <property type="project" value="UniProtKB-SubCell"/>
</dbReference>
<comment type="similarity">
    <text evidence="7">Belongs to the nucleoporin Nup84/Nup107 family.</text>
</comment>
<dbReference type="GO" id="GO:0000973">
    <property type="term" value="P:post-transcriptional tethering of RNA polymerase II gene DNA at nuclear periphery"/>
    <property type="evidence" value="ECO:0007669"/>
    <property type="project" value="TreeGrafter"/>
</dbReference>
<dbReference type="PANTHER" id="PTHR13003">
    <property type="entry name" value="NUP107-RELATED"/>
    <property type="match status" value="1"/>
</dbReference>
<comment type="function">
    <text evidence="7">Functions as a component of the nuclear pore complex (NPC).</text>
</comment>
<dbReference type="OrthoDB" id="3098at2759"/>
<dbReference type="Gene3D" id="1.10.3450.20">
    <property type="match status" value="1"/>
</dbReference>
<dbReference type="EMBL" id="ML213603">
    <property type="protein sequence ID" value="TFK38561.1"/>
    <property type="molecule type" value="Genomic_DNA"/>
</dbReference>
<proteinExistence type="inferred from homology"/>
<dbReference type="GO" id="GO:0006406">
    <property type="term" value="P:mRNA export from nucleus"/>
    <property type="evidence" value="ECO:0007669"/>
    <property type="project" value="TreeGrafter"/>
</dbReference>
<keyword evidence="5 7" id="KW-0906">Nuclear pore complex</keyword>
<keyword evidence="6 7" id="KW-0539">Nucleus</keyword>
<dbReference type="AlphaFoldDB" id="A0A5C3MBQ0"/>
<evidence type="ECO:0000313" key="9">
    <source>
        <dbReference type="Proteomes" id="UP000308652"/>
    </source>
</evidence>
<keyword evidence="2" id="KW-0509">mRNA transport</keyword>
<keyword evidence="4 7" id="KW-0811">Translocation</keyword>
<keyword evidence="3" id="KW-0653">Protein transport</keyword>
<name>A0A5C3MBQ0_9AGAR</name>
<sequence>MSSDSLYVACAEVLSLCRSKKDDLDALLDPQTGFAPRIRQICEEQLADYAETQDPRIAPSDIESLRLEANTWGLLQTIMPSSAQSAHALLAENPYTPTTMLAQAIMSASPLLSELIVVREWLQDTAPAPIPPEANTGYWKFTKHSVMQSIRTGNPHRGGLVTEMDPDALEREPGGALAPDDASYERSLLQALYGYVRAGRLDDAMEVCRKANQTWRAASIRGAWLFQWKAISTEQRDEDTMDADEDSSVWTGNLNRKLWKTACIKAATNTTLPEYERYLYAALAPSPKTLATLKGACKSWEDHLWALICITCEEKESAELEKLGGFWEEGLQGLEKGLRPINAREEEEEEEGWKEEVISTLETLKSMEPTSDDKLVGPGGSDPFHDSQLSIILNQTEELLEKVARLLSNGILNPTNADYTTLCRFFAHLCLFLQMIDITPPPMAMQKILEAYLQVLEDAGQRELIAMYAGALGDNAVDRYAAFLLSLALSADINERHLALTRARDHGLDMERVAIAAAELTIDRAMQNLLPKYRDPLPSLTSFPEPASEDELLLFRSIEWTTFMTQTHNTALEQANLIVRHFLATGRVQLAHQFLEVLPSELSEIKEPEDRTTEYLHYRQFFTIWESLESVVESQSLQVPGMTKEAKSVWLADYRSLIDRAYDDIVNLLTSEWLVTDVENPSGDQRRRELIRIRQIYIPEIIIRMHSHLVASRHLIPDNLKRSLELVNIVADSRYKLYEDFVPENGKRLQDYLTAVRQAVLAGIEGGGSDPFRVITN</sequence>
<dbReference type="Gene3D" id="1.20.190.50">
    <property type="match status" value="1"/>
</dbReference>
<dbReference type="PANTHER" id="PTHR13003:SF2">
    <property type="entry name" value="NUCLEAR PORE COMPLEX PROTEIN NUP107"/>
    <property type="match status" value="1"/>
</dbReference>
<reference evidence="8 9" key="1">
    <citation type="journal article" date="2019" name="Nat. Ecol. Evol.">
        <title>Megaphylogeny resolves global patterns of mushroom evolution.</title>
        <authorList>
            <person name="Varga T."/>
            <person name="Krizsan K."/>
            <person name="Foldi C."/>
            <person name="Dima B."/>
            <person name="Sanchez-Garcia M."/>
            <person name="Sanchez-Ramirez S."/>
            <person name="Szollosi G.J."/>
            <person name="Szarkandi J.G."/>
            <person name="Papp V."/>
            <person name="Albert L."/>
            <person name="Andreopoulos W."/>
            <person name="Angelini C."/>
            <person name="Antonin V."/>
            <person name="Barry K.W."/>
            <person name="Bougher N.L."/>
            <person name="Buchanan P."/>
            <person name="Buyck B."/>
            <person name="Bense V."/>
            <person name="Catcheside P."/>
            <person name="Chovatia M."/>
            <person name="Cooper J."/>
            <person name="Damon W."/>
            <person name="Desjardin D."/>
            <person name="Finy P."/>
            <person name="Geml J."/>
            <person name="Haridas S."/>
            <person name="Hughes K."/>
            <person name="Justo A."/>
            <person name="Karasinski D."/>
            <person name="Kautmanova I."/>
            <person name="Kiss B."/>
            <person name="Kocsube S."/>
            <person name="Kotiranta H."/>
            <person name="LaButti K.M."/>
            <person name="Lechner B.E."/>
            <person name="Liimatainen K."/>
            <person name="Lipzen A."/>
            <person name="Lukacs Z."/>
            <person name="Mihaltcheva S."/>
            <person name="Morgado L.N."/>
            <person name="Niskanen T."/>
            <person name="Noordeloos M.E."/>
            <person name="Ohm R.A."/>
            <person name="Ortiz-Santana B."/>
            <person name="Ovrebo C."/>
            <person name="Racz N."/>
            <person name="Riley R."/>
            <person name="Savchenko A."/>
            <person name="Shiryaev A."/>
            <person name="Soop K."/>
            <person name="Spirin V."/>
            <person name="Szebenyi C."/>
            <person name="Tomsovsky M."/>
            <person name="Tulloss R.E."/>
            <person name="Uehling J."/>
            <person name="Grigoriev I.V."/>
            <person name="Vagvolgyi C."/>
            <person name="Papp T."/>
            <person name="Martin F.M."/>
            <person name="Miettinen O."/>
            <person name="Hibbett D.S."/>
            <person name="Nagy L.G."/>
        </authorList>
    </citation>
    <scope>NUCLEOTIDE SEQUENCE [LARGE SCALE GENOMIC DNA]</scope>
    <source>
        <strain evidence="8 9">CBS 166.37</strain>
    </source>
</reference>
<dbReference type="Proteomes" id="UP000308652">
    <property type="component" value="Unassembled WGS sequence"/>
</dbReference>
<evidence type="ECO:0000256" key="4">
    <source>
        <dbReference type="ARBA" id="ARBA00023010"/>
    </source>
</evidence>
<dbReference type="GO" id="GO:0006606">
    <property type="term" value="P:protein import into nucleus"/>
    <property type="evidence" value="ECO:0007669"/>
    <property type="project" value="TreeGrafter"/>
</dbReference>
<evidence type="ECO:0000256" key="7">
    <source>
        <dbReference type="RuleBase" id="RU365072"/>
    </source>
</evidence>
<keyword evidence="9" id="KW-1185">Reference proteome</keyword>
<dbReference type="Pfam" id="PF04121">
    <property type="entry name" value="Nup84_Nup100"/>
    <property type="match status" value="1"/>
</dbReference>
<evidence type="ECO:0000256" key="3">
    <source>
        <dbReference type="ARBA" id="ARBA00022927"/>
    </source>
</evidence>
<dbReference type="GO" id="GO:0031080">
    <property type="term" value="C:nuclear pore outer ring"/>
    <property type="evidence" value="ECO:0007669"/>
    <property type="project" value="TreeGrafter"/>
</dbReference>
<evidence type="ECO:0000256" key="6">
    <source>
        <dbReference type="ARBA" id="ARBA00023242"/>
    </source>
</evidence>
<keyword evidence="7" id="KW-0472">Membrane</keyword>
<organism evidence="8 9">
    <name type="scientific">Crucibulum laeve</name>
    <dbReference type="NCBI Taxonomy" id="68775"/>
    <lineage>
        <taxon>Eukaryota</taxon>
        <taxon>Fungi</taxon>
        <taxon>Dikarya</taxon>
        <taxon>Basidiomycota</taxon>
        <taxon>Agaricomycotina</taxon>
        <taxon>Agaricomycetes</taxon>
        <taxon>Agaricomycetidae</taxon>
        <taxon>Agaricales</taxon>
        <taxon>Agaricineae</taxon>
        <taxon>Nidulariaceae</taxon>
        <taxon>Crucibulum</taxon>
    </lineage>
</organism>
<evidence type="ECO:0000256" key="2">
    <source>
        <dbReference type="ARBA" id="ARBA00022816"/>
    </source>
</evidence>
<evidence type="ECO:0000256" key="5">
    <source>
        <dbReference type="ARBA" id="ARBA00023132"/>
    </source>
</evidence>